<dbReference type="SUPFAM" id="SSF52058">
    <property type="entry name" value="L domain-like"/>
    <property type="match status" value="1"/>
</dbReference>
<dbReference type="FunFam" id="1.10.10.10:FF:000322">
    <property type="entry name" value="Probable disease resistance protein At1g63360"/>
    <property type="match status" value="1"/>
</dbReference>
<dbReference type="Gramene" id="ESW20780">
    <property type="protein sequence ID" value="ESW20780"/>
    <property type="gene ID" value="PHAVU_005G014200g"/>
</dbReference>
<dbReference type="SMR" id="V7BUQ1"/>
<dbReference type="EMBL" id="CM002292">
    <property type="protein sequence ID" value="ESW20780.1"/>
    <property type="molecule type" value="Genomic_DNA"/>
</dbReference>
<feature type="domain" description="Disease resistance R13L4/SHOC-2-like LRR" evidence="7">
    <location>
        <begin position="578"/>
        <end position="884"/>
    </location>
</feature>
<sequence>MADSAVSFVLELLYQLVREEGSLLKGLGNDFSDIKQELESIKAFLKDADRRAGDHEGVKTWVKQLRELSFSIEDVIDEYIMDVAHRVYHHQPCIASLQKIAHHIKTLKSRHQIASEIQDIKTEVQGIKERSAWYKFQSSFEDGSTSNSRGAKDFKWGDPRIAAHFIEETEVVGLELPRDELIGCLIKGTDQLSLVFVVGMGGLGKTTLAEQVFNNQQVKRHFHCGSFITVSQSYTVRKLLTEMIQKFCKDANEPIPKGLHEMDDKTLVTEVRQYLQSKRYLLLFDDVWKENFSDEILLALPNNNKGGRIIITTRMMQVAEYFKKSVLVHVHKLQPLSPNKAWELFCKKAFRFEPSEQCPTELEDMSKGIVEKCGGLPLAIVCLGGLLATKSKTMFEWRKVCENLRMELEHNTHLNSLKWILSLSYDDLPHNLRSCMLYFGLYPEDYSISRKRLTRQWMAEGLVKNEERKPEDVAEDYLTQLIGRSLVQVSRVGFDGKVKTCQIHDLLREVIIRKMNELSFCHLMHEDDELDSVGITRRFSIATCSNNVLRKTSNLGIRAIYVFTRSELPEDFVGRLSAKFKLLKVLDFERTLLNHVPNNLGNLFHLRYLNLSHTKVEVLPRSIGKLLNLETLDLRQTQVQVLPREIKNLTKLRLLPVYYRKYEGQYSMLNFTTGVKMEKGIGCLKSLQKLYFLEADHGGLDLMQELKMLKQLRKLGIRRVQTEYSNALSSAIGEMSHLESLNVSAKTKDEIIDLNFASTPPPYLQVLNLKARVTKLPDWIPKLKYLVKLRLGLSNLEGDPLDSLQDLPNLLRLNMWDDAYVGESLHFRGGGFPRLKEVDLTRLSRLSSLSIDEGALLGLEHFRFKDNPQMKVVPHGLKHLKNLQFLGFADMPPELVESIDPEKGGQDYSVIKHIPLVLIRQNVGPKFHDYELRPIPTLATV</sequence>
<dbReference type="InterPro" id="IPR041118">
    <property type="entry name" value="Rx_N"/>
</dbReference>
<accession>V7BUQ1</accession>
<dbReference type="AlphaFoldDB" id="V7BUQ1"/>
<dbReference type="STRING" id="3885.V7BUQ1"/>
<dbReference type="InterPro" id="IPR058922">
    <property type="entry name" value="WHD_DRP"/>
</dbReference>
<dbReference type="Pfam" id="PF23598">
    <property type="entry name" value="LRR_14"/>
    <property type="match status" value="1"/>
</dbReference>
<dbReference type="Pfam" id="PF00931">
    <property type="entry name" value="NB-ARC"/>
    <property type="match status" value="1"/>
</dbReference>
<dbReference type="InterPro" id="IPR038005">
    <property type="entry name" value="RX-like_CC"/>
</dbReference>
<dbReference type="InterPro" id="IPR042197">
    <property type="entry name" value="Apaf_helical"/>
</dbReference>
<evidence type="ECO:0000259" key="4">
    <source>
        <dbReference type="Pfam" id="PF00931"/>
    </source>
</evidence>
<gene>
    <name evidence="8" type="ORF">PHAVU_005G014200g</name>
</gene>
<keyword evidence="9" id="KW-1185">Reference proteome</keyword>
<feature type="domain" description="Disease resistance N-terminal" evidence="5">
    <location>
        <begin position="5"/>
        <end position="87"/>
    </location>
</feature>
<dbReference type="Gene3D" id="1.10.10.10">
    <property type="entry name" value="Winged helix-like DNA-binding domain superfamily/Winged helix DNA-binding domain"/>
    <property type="match status" value="1"/>
</dbReference>
<dbReference type="Gene3D" id="3.40.50.300">
    <property type="entry name" value="P-loop containing nucleotide triphosphate hydrolases"/>
    <property type="match status" value="1"/>
</dbReference>
<dbReference type="InterPro" id="IPR032675">
    <property type="entry name" value="LRR_dom_sf"/>
</dbReference>
<feature type="domain" description="NB-ARC" evidence="4">
    <location>
        <begin position="179"/>
        <end position="351"/>
    </location>
</feature>
<name>V7BUQ1_PHAVU</name>
<evidence type="ECO:0000313" key="8">
    <source>
        <dbReference type="EMBL" id="ESW20780.1"/>
    </source>
</evidence>
<dbReference type="InterPro" id="IPR044974">
    <property type="entry name" value="Disease_R_plants"/>
</dbReference>
<organism evidence="8 9">
    <name type="scientific">Phaseolus vulgaris</name>
    <name type="common">Kidney bean</name>
    <name type="synonym">French bean</name>
    <dbReference type="NCBI Taxonomy" id="3885"/>
    <lineage>
        <taxon>Eukaryota</taxon>
        <taxon>Viridiplantae</taxon>
        <taxon>Streptophyta</taxon>
        <taxon>Embryophyta</taxon>
        <taxon>Tracheophyta</taxon>
        <taxon>Spermatophyta</taxon>
        <taxon>Magnoliopsida</taxon>
        <taxon>eudicotyledons</taxon>
        <taxon>Gunneridae</taxon>
        <taxon>Pentapetalae</taxon>
        <taxon>rosids</taxon>
        <taxon>fabids</taxon>
        <taxon>Fabales</taxon>
        <taxon>Fabaceae</taxon>
        <taxon>Papilionoideae</taxon>
        <taxon>50 kb inversion clade</taxon>
        <taxon>NPAAA clade</taxon>
        <taxon>indigoferoid/millettioid clade</taxon>
        <taxon>Phaseoleae</taxon>
        <taxon>Phaseolus</taxon>
    </lineage>
</organism>
<dbReference type="FunFam" id="3.40.50.300:FF:001091">
    <property type="entry name" value="Probable disease resistance protein At1g61300"/>
    <property type="match status" value="1"/>
</dbReference>
<proteinExistence type="predicted"/>
<dbReference type="Proteomes" id="UP000000226">
    <property type="component" value="Chromosome 5"/>
</dbReference>
<dbReference type="Gene3D" id="3.80.10.10">
    <property type="entry name" value="Ribonuclease Inhibitor"/>
    <property type="match status" value="1"/>
</dbReference>
<dbReference type="InterPro" id="IPR027417">
    <property type="entry name" value="P-loop_NTPase"/>
</dbReference>
<evidence type="ECO:0000256" key="2">
    <source>
        <dbReference type="ARBA" id="ARBA00022741"/>
    </source>
</evidence>
<dbReference type="OrthoDB" id="598235at2759"/>
<dbReference type="PANTHER" id="PTHR23155:SF1052">
    <property type="entry name" value="DISEASE RESISTANCE PROTEIN RPM1"/>
    <property type="match status" value="1"/>
</dbReference>
<evidence type="ECO:0000313" key="9">
    <source>
        <dbReference type="Proteomes" id="UP000000226"/>
    </source>
</evidence>
<dbReference type="Pfam" id="PF18052">
    <property type="entry name" value="Rx_N"/>
    <property type="match status" value="1"/>
</dbReference>
<reference evidence="9" key="1">
    <citation type="journal article" date="2014" name="Nat. Genet.">
        <title>A reference genome for common bean and genome-wide analysis of dual domestications.</title>
        <authorList>
            <person name="Schmutz J."/>
            <person name="McClean P.E."/>
            <person name="Mamidi S."/>
            <person name="Wu G.A."/>
            <person name="Cannon S.B."/>
            <person name="Grimwood J."/>
            <person name="Jenkins J."/>
            <person name="Shu S."/>
            <person name="Song Q."/>
            <person name="Chavarro C."/>
            <person name="Torres-Torres M."/>
            <person name="Geffroy V."/>
            <person name="Moghaddam S.M."/>
            <person name="Gao D."/>
            <person name="Abernathy B."/>
            <person name="Barry K."/>
            <person name="Blair M."/>
            <person name="Brick M.A."/>
            <person name="Chovatia M."/>
            <person name="Gepts P."/>
            <person name="Goodstein D.M."/>
            <person name="Gonzales M."/>
            <person name="Hellsten U."/>
            <person name="Hyten D.L."/>
            <person name="Jia G."/>
            <person name="Kelly J.D."/>
            <person name="Kudrna D."/>
            <person name="Lee R."/>
            <person name="Richard M.M."/>
            <person name="Miklas P.N."/>
            <person name="Osorno J.M."/>
            <person name="Rodrigues J."/>
            <person name="Thareau V."/>
            <person name="Urrea C.A."/>
            <person name="Wang M."/>
            <person name="Yu Y."/>
            <person name="Zhang M."/>
            <person name="Wing R.A."/>
            <person name="Cregan P.B."/>
            <person name="Rokhsar D.S."/>
            <person name="Jackson S.A."/>
        </authorList>
    </citation>
    <scope>NUCLEOTIDE SEQUENCE [LARGE SCALE GENOMIC DNA]</scope>
    <source>
        <strain evidence="9">cv. G19833</strain>
    </source>
</reference>
<dbReference type="PRINTS" id="PR00364">
    <property type="entry name" value="DISEASERSIST"/>
</dbReference>
<dbReference type="InterPro" id="IPR002182">
    <property type="entry name" value="NB-ARC"/>
</dbReference>
<evidence type="ECO:0000259" key="7">
    <source>
        <dbReference type="Pfam" id="PF23598"/>
    </source>
</evidence>
<protein>
    <submittedName>
        <fullName evidence="8">Uncharacterized protein</fullName>
    </submittedName>
</protein>
<dbReference type="FunFam" id="1.10.8.430:FF:000003">
    <property type="entry name" value="Probable disease resistance protein At5g66910"/>
    <property type="match status" value="1"/>
</dbReference>
<keyword evidence="2" id="KW-0547">Nucleotide-binding</keyword>
<keyword evidence="3" id="KW-0611">Plant defense</keyword>
<dbReference type="Gene3D" id="1.20.5.4130">
    <property type="match status" value="1"/>
</dbReference>
<dbReference type="Pfam" id="PF23559">
    <property type="entry name" value="WHD_DRP"/>
    <property type="match status" value="1"/>
</dbReference>
<dbReference type="InterPro" id="IPR036388">
    <property type="entry name" value="WH-like_DNA-bd_sf"/>
</dbReference>
<evidence type="ECO:0000259" key="5">
    <source>
        <dbReference type="Pfam" id="PF18052"/>
    </source>
</evidence>
<dbReference type="GO" id="GO:0098542">
    <property type="term" value="P:defense response to other organism"/>
    <property type="evidence" value="ECO:0007669"/>
    <property type="project" value="TreeGrafter"/>
</dbReference>
<dbReference type="OMA" id="CHLMHED"/>
<evidence type="ECO:0000256" key="3">
    <source>
        <dbReference type="ARBA" id="ARBA00022821"/>
    </source>
</evidence>
<dbReference type="CDD" id="cd14798">
    <property type="entry name" value="RX-CC_like"/>
    <property type="match status" value="1"/>
</dbReference>
<dbReference type="GO" id="GO:0043531">
    <property type="term" value="F:ADP binding"/>
    <property type="evidence" value="ECO:0007669"/>
    <property type="project" value="InterPro"/>
</dbReference>
<keyword evidence="1" id="KW-0677">Repeat</keyword>
<evidence type="ECO:0000259" key="6">
    <source>
        <dbReference type="Pfam" id="PF23559"/>
    </source>
</evidence>
<evidence type="ECO:0000256" key="1">
    <source>
        <dbReference type="ARBA" id="ARBA00022737"/>
    </source>
</evidence>
<feature type="domain" description="Disease resistance protein winged helix" evidence="6">
    <location>
        <begin position="441"/>
        <end position="511"/>
    </location>
</feature>
<dbReference type="InterPro" id="IPR055414">
    <property type="entry name" value="LRR_R13L4/SHOC2-like"/>
</dbReference>
<dbReference type="Gene3D" id="1.10.8.430">
    <property type="entry name" value="Helical domain of apoptotic protease-activating factors"/>
    <property type="match status" value="1"/>
</dbReference>
<dbReference type="PANTHER" id="PTHR23155">
    <property type="entry name" value="DISEASE RESISTANCE PROTEIN RP"/>
    <property type="match status" value="1"/>
</dbReference>
<dbReference type="eggNOG" id="KOG4658">
    <property type="taxonomic scope" value="Eukaryota"/>
</dbReference>
<dbReference type="SUPFAM" id="SSF52540">
    <property type="entry name" value="P-loop containing nucleoside triphosphate hydrolases"/>
    <property type="match status" value="1"/>
</dbReference>